<name>A0ABV9ZCL8_9PSEU</name>
<keyword evidence="3" id="KW-1185">Reference proteome</keyword>
<dbReference type="EMBL" id="JBHSKG010000001">
    <property type="protein sequence ID" value="MFC5137234.1"/>
    <property type="molecule type" value="Genomic_DNA"/>
</dbReference>
<proteinExistence type="predicted"/>
<feature type="domain" description="DUF397" evidence="1">
    <location>
        <begin position="118"/>
        <end position="168"/>
    </location>
</feature>
<comment type="caution">
    <text evidence="2">The sequence shown here is derived from an EMBL/GenBank/DDBJ whole genome shotgun (WGS) entry which is preliminary data.</text>
</comment>
<organism evidence="2 3">
    <name type="scientific">Actinomycetospora rhizophila</name>
    <dbReference type="NCBI Taxonomy" id="1416876"/>
    <lineage>
        <taxon>Bacteria</taxon>
        <taxon>Bacillati</taxon>
        <taxon>Actinomycetota</taxon>
        <taxon>Actinomycetes</taxon>
        <taxon>Pseudonocardiales</taxon>
        <taxon>Pseudonocardiaceae</taxon>
        <taxon>Actinomycetospora</taxon>
    </lineage>
</organism>
<gene>
    <name evidence="2" type="ORF">ACFPK1_03260</name>
</gene>
<dbReference type="Proteomes" id="UP001596175">
    <property type="component" value="Unassembled WGS sequence"/>
</dbReference>
<evidence type="ECO:0000313" key="3">
    <source>
        <dbReference type="Proteomes" id="UP001596175"/>
    </source>
</evidence>
<sequence>MPTALKRPQLPEGPLDRLFSELHALHGLAGWPSTRELAAKSTPRVSHTTVHALFTSGRLPSMPLLLNIVEQLIERAPRLNMSSSEISDLFVETWQAAADAGSNSAPIYNRSATEGPKFTRSSFCVGTQCVEVGIVDGSGIAIRDSKDPSSPSIIFTHSEWMAFLRGVKVGEFD</sequence>
<reference evidence="3" key="1">
    <citation type="journal article" date="2019" name="Int. J. Syst. Evol. Microbiol.">
        <title>The Global Catalogue of Microorganisms (GCM) 10K type strain sequencing project: providing services to taxonomists for standard genome sequencing and annotation.</title>
        <authorList>
            <consortium name="The Broad Institute Genomics Platform"/>
            <consortium name="The Broad Institute Genome Sequencing Center for Infectious Disease"/>
            <person name="Wu L."/>
            <person name="Ma J."/>
        </authorList>
    </citation>
    <scope>NUCLEOTIDE SEQUENCE [LARGE SCALE GENOMIC DNA]</scope>
    <source>
        <strain evidence="3">XZYJ18</strain>
    </source>
</reference>
<evidence type="ECO:0000259" key="1">
    <source>
        <dbReference type="Pfam" id="PF04149"/>
    </source>
</evidence>
<protein>
    <submittedName>
        <fullName evidence="2">DUF397 domain-containing protein</fullName>
    </submittedName>
</protein>
<dbReference type="InterPro" id="IPR007278">
    <property type="entry name" value="DUF397"/>
</dbReference>
<dbReference type="Pfam" id="PF04149">
    <property type="entry name" value="DUF397"/>
    <property type="match status" value="1"/>
</dbReference>
<accession>A0ABV9ZCL8</accession>
<dbReference type="RefSeq" id="WP_378019439.1">
    <property type="nucleotide sequence ID" value="NZ_JBHSKG010000001.1"/>
</dbReference>
<evidence type="ECO:0000313" key="2">
    <source>
        <dbReference type="EMBL" id="MFC5137234.1"/>
    </source>
</evidence>